<reference evidence="3" key="1">
    <citation type="submission" date="2021-03" db="EMBL/GenBank/DDBJ databases">
        <authorList>
            <person name="Bekaert M."/>
        </authorList>
    </citation>
    <scope>NUCLEOTIDE SEQUENCE</scope>
</reference>
<keyword evidence="4" id="KW-1185">Reference proteome</keyword>
<feature type="region of interest" description="Disordered" evidence="1">
    <location>
        <begin position="151"/>
        <end position="174"/>
    </location>
</feature>
<dbReference type="EMBL" id="CAJPWZ010002356">
    <property type="protein sequence ID" value="CAG2236461.1"/>
    <property type="molecule type" value="Genomic_DNA"/>
</dbReference>
<keyword evidence="2" id="KW-0812">Transmembrane</keyword>
<accession>A0A8S3TYM8</accession>
<name>A0A8S3TYM8_MYTED</name>
<sequence>MVILQMKRQKVVYHARKINTAKIVVIDVSAREMNEYQNNERIVYIGCSSILAIVVIILIAILCYKRTTQNKSGSEENNVVQWISNKNNIDENEYDEIDESLLCDIRTITHSENKMDTDEDDDDNQSIKGDVNEGYLNPYQPIISTEADVHQYSSTKNDETDNLTTSNEHHRDSGYLHPYNSLVKKNSEIIHEYTGLEQLDTGILEHSAIGKSFLQREYKMKT</sequence>
<keyword evidence="2" id="KW-0472">Membrane</keyword>
<gene>
    <name evidence="3" type="ORF">MEDL_48985</name>
</gene>
<evidence type="ECO:0000256" key="1">
    <source>
        <dbReference type="SAM" id="MobiDB-lite"/>
    </source>
</evidence>
<dbReference type="Proteomes" id="UP000683360">
    <property type="component" value="Unassembled WGS sequence"/>
</dbReference>
<proteinExistence type="predicted"/>
<organism evidence="3 4">
    <name type="scientific">Mytilus edulis</name>
    <name type="common">Blue mussel</name>
    <dbReference type="NCBI Taxonomy" id="6550"/>
    <lineage>
        <taxon>Eukaryota</taxon>
        <taxon>Metazoa</taxon>
        <taxon>Spiralia</taxon>
        <taxon>Lophotrochozoa</taxon>
        <taxon>Mollusca</taxon>
        <taxon>Bivalvia</taxon>
        <taxon>Autobranchia</taxon>
        <taxon>Pteriomorphia</taxon>
        <taxon>Mytilida</taxon>
        <taxon>Mytiloidea</taxon>
        <taxon>Mytilidae</taxon>
        <taxon>Mytilinae</taxon>
        <taxon>Mytilus</taxon>
    </lineage>
</organism>
<evidence type="ECO:0000256" key="2">
    <source>
        <dbReference type="SAM" id="Phobius"/>
    </source>
</evidence>
<protein>
    <submittedName>
        <fullName evidence="3">Uncharacterized protein</fullName>
    </submittedName>
</protein>
<evidence type="ECO:0000313" key="3">
    <source>
        <dbReference type="EMBL" id="CAG2236461.1"/>
    </source>
</evidence>
<dbReference type="AlphaFoldDB" id="A0A8S3TYM8"/>
<evidence type="ECO:0000313" key="4">
    <source>
        <dbReference type="Proteomes" id="UP000683360"/>
    </source>
</evidence>
<keyword evidence="2" id="KW-1133">Transmembrane helix</keyword>
<feature type="transmembrane region" description="Helical" evidence="2">
    <location>
        <begin position="42"/>
        <end position="64"/>
    </location>
</feature>
<comment type="caution">
    <text evidence="3">The sequence shown here is derived from an EMBL/GenBank/DDBJ whole genome shotgun (WGS) entry which is preliminary data.</text>
</comment>